<evidence type="ECO:0000313" key="1">
    <source>
        <dbReference type="EMBL" id="JAD21924.1"/>
    </source>
</evidence>
<dbReference type="EMBL" id="GBRH01275971">
    <property type="protein sequence ID" value="JAD21924.1"/>
    <property type="molecule type" value="Transcribed_RNA"/>
</dbReference>
<reference evidence="1" key="1">
    <citation type="submission" date="2014-09" db="EMBL/GenBank/DDBJ databases">
        <authorList>
            <person name="Magalhaes I.L.F."/>
            <person name="Oliveira U."/>
            <person name="Santos F.R."/>
            <person name="Vidigal T.H.D.A."/>
            <person name="Brescovit A.D."/>
            <person name="Santos A.J."/>
        </authorList>
    </citation>
    <scope>NUCLEOTIDE SEQUENCE</scope>
    <source>
        <tissue evidence="1">Shoot tissue taken approximately 20 cm above the soil surface</tissue>
    </source>
</reference>
<accession>A0A0A8Y752</accession>
<sequence length="35" mass="4058">MSGFHWRTEHLLRFESDKLISGLFLSTSHTTVIPL</sequence>
<dbReference type="AlphaFoldDB" id="A0A0A8Y752"/>
<proteinExistence type="predicted"/>
<reference evidence="1" key="2">
    <citation type="journal article" date="2015" name="Data Brief">
        <title>Shoot transcriptome of the giant reed, Arundo donax.</title>
        <authorList>
            <person name="Barrero R.A."/>
            <person name="Guerrero F.D."/>
            <person name="Moolhuijzen P."/>
            <person name="Goolsby J.A."/>
            <person name="Tidwell J."/>
            <person name="Bellgard S.E."/>
            <person name="Bellgard M.I."/>
        </authorList>
    </citation>
    <scope>NUCLEOTIDE SEQUENCE</scope>
    <source>
        <tissue evidence="1">Shoot tissue taken approximately 20 cm above the soil surface</tissue>
    </source>
</reference>
<organism evidence="1">
    <name type="scientific">Arundo donax</name>
    <name type="common">Giant reed</name>
    <name type="synonym">Donax arundinaceus</name>
    <dbReference type="NCBI Taxonomy" id="35708"/>
    <lineage>
        <taxon>Eukaryota</taxon>
        <taxon>Viridiplantae</taxon>
        <taxon>Streptophyta</taxon>
        <taxon>Embryophyta</taxon>
        <taxon>Tracheophyta</taxon>
        <taxon>Spermatophyta</taxon>
        <taxon>Magnoliopsida</taxon>
        <taxon>Liliopsida</taxon>
        <taxon>Poales</taxon>
        <taxon>Poaceae</taxon>
        <taxon>PACMAD clade</taxon>
        <taxon>Arundinoideae</taxon>
        <taxon>Arundineae</taxon>
        <taxon>Arundo</taxon>
    </lineage>
</organism>
<protein>
    <submittedName>
        <fullName evidence="1">Uncharacterized protein</fullName>
    </submittedName>
</protein>
<name>A0A0A8Y752_ARUDO</name>